<dbReference type="SUPFAM" id="SSF53901">
    <property type="entry name" value="Thiolase-like"/>
    <property type="match status" value="1"/>
</dbReference>
<dbReference type="Proteomes" id="UP000595446">
    <property type="component" value="Chromosome"/>
</dbReference>
<dbReference type="InterPro" id="IPR016039">
    <property type="entry name" value="Thiolase-like"/>
</dbReference>
<feature type="domain" description="Thiolase N-terminal" evidence="1">
    <location>
        <begin position="8"/>
        <end position="86"/>
    </location>
</feature>
<name>A0A7R7GUH8_9MYCO</name>
<dbReference type="PANTHER" id="PTHR43365">
    <property type="entry name" value="BLR7806 PROTEIN"/>
    <property type="match status" value="1"/>
</dbReference>
<accession>A0A7R7GUH8</accession>
<proteinExistence type="predicted"/>
<dbReference type="InterPro" id="IPR020616">
    <property type="entry name" value="Thiolase_N"/>
</dbReference>
<evidence type="ECO:0000259" key="1">
    <source>
        <dbReference type="Pfam" id="PF00108"/>
    </source>
</evidence>
<sequence length="87" mass="9305">MMRTESAVIIDAVRSPMRKGKPGGALSSMHAVELLAQVLRGLMGRQDLDPALVDDVLIACVSQAADQAATPGRWAWLAAELSEHVPR</sequence>
<dbReference type="AlphaFoldDB" id="A0A7R7GUH8"/>
<dbReference type="PANTHER" id="PTHR43365:SF1">
    <property type="entry name" value="ACETYL-COA C-ACYLTRANSFERASE"/>
    <property type="match status" value="1"/>
</dbReference>
<evidence type="ECO:0000313" key="2">
    <source>
        <dbReference type="EMBL" id="BCO36278.1"/>
    </source>
</evidence>
<dbReference type="Pfam" id="PF00108">
    <property type="entry name" value="Thiolase_N"/>
    <property type="match status" value="1"/>
</dbReference>
<reference evidence="2 3" key="1">
    <citation type="submission" date="2020-12" db="EMBL/GenBank/DDBJ databases">
        <title>Complete genome sequence of Mycobacterium heckeshornense JCM 15655T, closely related to a pathogenic non-tuberculous mycobacterial species Mycobacterium xenopi.</title>
        <authorList>
            <person name="Yoshida M."/>
            <person name="Fukano H."/>
            <person name="Asakura T."/>
            <person name="Suzuki M."/>
            <person name="Hoshino Y."/>
        </authorList>
    </citation>
    <scope>NUCLEOTIDE SEQUENCE [LARGE SCALE GENOMIC DNA]</scope>
    <source>
        <strain evidence="2 3">JCM 15655</strain>
    </source>
</reference>
<dbReference type="Gene3D" id="3.40.47.10">
    <property type="match status" value="1"/>
</dbReference>
<protein>
    <recommendedName>
        <fullName evidence="1">Thiolase N-terminal domain-containing protein</fullName>
    </recommendedName>
</protein>
<evidence type="ECO:0000313" key="3">
    <source>
        <dbReference type="Proteomes" id="UP000595446"/>
    </source>
</evidence>
<dbReference type="GO" id="GO:0016747">
    <property type="term" value="F:acyltransferase activity, transferring groups other than amino-acyl groups"/>
    <property type="evidence" value="ECO:0007669"/>
    <property type="project" value="InterPro"/>
</dbReference>
<dbReference type="EMBL" id="AP024237">
    <property type="protein sequence ID" value="BCO36278.1"/>
    <property type="molecule type" value="Genomic_DNA"/>
</dbReference>
<gene>
    <name evidence="2" type="ORF">MHEC_27110</name>
</gene>
<keyword evidence="3" id="KW-1185">Reference proteome</keyword>
<organism evidence="2 3">
    <name type="scientific">Mycobacterium heckeshornense</name>
    <dbReference type="NCBI Taxonomy" id="110505"/>
    <lineage>
        <taxon>Bacteria</taxon>
        <taxon>Bacillati</taxon>
        <taxon>Actinomycetota</taxon>
        <taxon>Actinomycetes</taxon>
        <taxon>Mycobacteriales</taxon>
        <taxon>Mycobacteriaceae</taxon>
        <taxon>Mycobacterium</taxon>
    </lineage>
</organism>